<organism evidence="9 10">
    <name type="scientific">Candidatus Tagabacteria bacterium CG03_land_8_20_14_0_80_41_22</name>
    <dbReference type="NCBI Taxonomy" id="1975020"/>
    <lineage>
        <taxon>Bacteria</taxon>
        <taxon>Candidatus Tagaibacteriota</taxon>
    </lineage>
</organism>
<keyword evidence="5 6" id="KW-0720">Serine protease</keyword>
<feature type="active site" description="Charge relay system" evidence="6">
    <location>
        <position position="331"/>
    </location>
</feature>
<dbReference type="SUPFAM" id="SSF52743">
    <property type="entry name" value="Subtilisin-like"/>
    <property type="match status" value="1"/>
</dbReference>
<dbReference type="PRINTS" id="PR00723">
    <property type="entry name" value="SUBTILISIN"/>
</dbReference>
<dbReference type="EMBL" id="PEVG01000026">
    <property type="protein sequence ID" value="PIU99487.1"/>
    <property type="molecule type" value="Genomic_DNA"/>
</dbReference>
<proteinExistence type="inferred from homology"/>
<reference evidence="10" key="1">
    <citation type="submission" date="2017-09" db="EMBL/GenBank/DDBJ databases">
        <title>Depth-based differentiation of microbial function through sediment-hosted aquifers and enrichment of novel symbionts in the deep terrestrial subsurface.</title>
        <authorList>
            <person name="Probst A.J."/>
            <person name="Ladd B."/>
            <person name="Jarett J.K."/>
            <person name="Geller-Mcgrath D.E."/>
            <person name="Sieber C.M.K."/>
            <person name="Emerson J.B."/>
            <person name="Anantharaman K."/>
            <person name="Thomas B.C."/>
            <person name="Malmstrom R."/>
            <person name="Stieglmeier M."/>
            <person name="Klingl A."/>
            <person name="Woyke T."/>
            <person name="Ryan C.M."/>
            <person name="Banfield J.F."/>
        </authorList>
    </citation>
    <scope>NUCLEOTIDE SEQUENCE [LARGE SCALE GENOMIC DNA]</scope>
</reference>
<dbReference type="AlphaFoldDB" id="A0A2M7B8P0"/>
<dbReference type="InterPro" id="IPR000209">
    <property type="entry name" value="Peptidase_S8/S53_dom"/>
</dbReference>
<evidence type="ECO:0000256" key="1">
    <source>
        <dbReference type="ARBA" id="ARBA00011073"/>
    </source>
</evidence>
<dbReference type="GO" id="GO:0046872">
    <property type="term" value="F:metal ion binding"/>
    <property type="evidence" value="ECO:0007669"/>
    <property type="project" value="UniProtKB-KW"/>
</dbReference>
<feature type="active site" description="Charge relay system" evidence="6">
    <location>
        <position position="146"/>
    </location>
</feature>
<accession>A0A2M7B8P0</accession>
<keyword evidence="4 6" id="KW-0378">Hydrolase</keyword>
<dbReference type="CDD" id="cd07477">
    <property type="entry name" value="Peptidases_S8_Subtilisin_subset"/>
    <property type="match status" value="1"/>
</dbReference>
<dbReference type="PROSITE" id="PS00136">
    <property type="entry name" value="SUBTILASE_ASP"/>
    <property type="match status" value="1"/>
</dbReference>
<dbReference type="InterPro" id="IPR023828">
    <property type="entry name" value="Peptidase_S8_Ser-AS"/>
</dbReference>
<evidence type="ECO:0000256" key="3">
    <source>
        <dbReference type="ARBA" id="ARBA00022723"/>
    </source>
</evidence>
<feature type="domain" description="Peptidase S8/S53" evidence="8">
    <location>
        <begin position="139"/>
        <end position="388"/>
    </location>
</feature>
<keyword evidence="2 6" id="KW-0645">Protease</keyword>
<dbReference type="Gene3D" id="3.40.50.200">
    <property type="entry name" value="Peptidase S8/S53 domain"/>
    <property type="match status" value="1"/>
</dbReference>
<feature type="active site" description="Charge relay system" evidence="6">
    <location>
        <position position="179"/>
    </location>
</feature>
<comment type="caution">
    <text evidence="9">The sequence shown here is derived from an EMBL/GenBank/DDBJ whole genome shotgun (WGS) entry which is preliminary data.</text>
</comment>
<evidence type="ECO:0000256" key="6">
    <source>
        <dbReference type="PROSITE-ProRule" id="PRU01240"/>
    </source>
</evidence>
<dbReference type="PROSITE" id="PS51892">
    <property type="entry name" value="SUBTILASE"/>
    <property type="match status" value="1"/>
</dbReference>
<dbReference type="InterPro" id="IPR050131">
    <property type="entry name" value="Peptidase_S8_subtilisin-like"/>
</dbReference>
<dbReference type="PANTHER" id="PTHR43806">
    <property type="entry name" value="PEPTIDASE S8"/>
    <property type="match status" value="1"/>
</dbReference>
<dbReference type="InterPro" id="IPR037045">
    <property type="entry name" value="S8pro/Inhibitor_I9_sf"/>
</dbReference>
<evidence type="ECO:0000313" key="9">
    <source>
        <dbReference type="EMBL" id="PIU99487.1"/>
    </source>
</evidence>
<dbReference type="InterPro" id="IPR015500">
    <property type="entry name" value="Peptidase_S8_subtilisin-rel"/>
</dbReference>
<protein>
    <recommendedName>
        <fullName evidence="8">Peptidase S8/S53 domain-containing protein</fullName>
    </recommendedName>
</protein>
<dbReference type="GO" id="GO:0004252">
    <property type="term" value="F:serine-type endopeptidase activity"/>
    <property type="evidence" value="ECO:0007669"/>
    <property type="project" value="UniProtKB-UniRule"/>
</dbReference>
<evidence type="ECO:0000313" key="10">
    <source>
        <dbReference type="Proteomes" id="UP000228561"/>
    </source>
</evidence>
<dbReference type="InterPro" id="IPR036852">
    <property type="entry name" value="Peptidase_S8/S53_dom_sf"/>
</dbReference>
<comment type="similarity">
    <text evidence="1 6 7">Belongs to the peptidase S8 family.</text>
</comment>
<evidence type="ECO:0000256" key="4">
    <source>
        <dbReference type="ARBA" id="ARBA00022801"/>
    </source>
</evidence>
<evidence type="ECO:0000256" key="5">
    <source>
        <dbReference type="ARBA" id="ARBA00022825"/>
    </source>
</evidence>
<evidence type="ECO:0000256" key="2">
    <source>
        <dbReference type="ARBA" id="ARBA00022670"/>
    </source>
</evidence>
<dbReference type="Proteomes" id="UP000228561">
    <property type="component" value="Unassembled WGS sequence"/>
</dbReference>
<dbReference type="PANTHER" id="PTHR43806:SF11">
    <property type="entry name" value="CEREVISIN-RELATED"/>
    <property type="match status" value="1"/>
</dbReference>
<dbReference type="InterPro" id="IPR023827">
    <property type="entry name" value="Peptidase_S8_Asp-AS"/>
</dbReference>
<gene>
    <name evidence="9" type="ORF">COS58_02090</name>
</gene>
<sequence length="398" mass="41633">MKNKVFIVAAILAVAAMVWGMLGTIPASAEPTTRKIVVFKEGALNEPDREALVAKFGGIRVKNLDLIGAKVVLLSPKAEKVLKQHPAVLRIDDDIVVEALIRGGIAAKKPAPSQPAETLPWGIDRIDADLVWDTTTADTIKVAVVDTGIDLSHPDLKDNIKGGYNAISPLKSANDDNGHGTHVAGIIGAIDNTIGVIGVGPQIDLYSVKVLDRRGSGYLSDVIEGLDWAIANGMQVVNMSLGTSADVQSFHEAVQRVNQAGIVQVAAAGNSSGAVIYPAAYPEVIAVSATDNTDTIASWSSRGPEIDLAAPGVSIYSTYKGQTYKALSGTSMASPHVAGTVALVLTTIIGAYDSDGDGAWDPSEVQNKLQMTAEDLGVSGYDTLYGYGLVDAEKAVIY</sequence>
<dbReference type="PROSITE" id="PS00138">
    <property type="entry name" value="SUBTILASE_SER"/>
    <property type="match status" value="1"/>
</dbReference>
<dbReference type="InterPro" id="IPR034202">
    <property type="entry name" value="Subtilisin_Carlsberg-like"/>
</dbReference>
<dbReference type="Gene3D" id="3.30.70.80">
    <property type="entry name" value="Peptidase S8 propeptide/proteinase inhibitor I9"/>
    <property type="match status" value="1"/>
</dbReference>
<dbReference type="Pfam" id="PF00082">
    <property type="entry name" value="Peptidase_S8"/>
    <property type="match status" value="1"/>
</dbReference>
<dbReference type="InterPro" id="IPR022398">
    <property type="entry name" value="Peptidase_S8_His-AS"/>
</dbReference>
<keyword evidence="3" id="KW-0479">Metal-binding</keyword>
<name>A0A2M7B8P0_9BACT</name>
<evidence type="ECO:0000259" key="8">
    <source>
        <dbReference type="Pfam" id="PF00082"/>
    </source>
</evidence>
<dbReference type="PROSITE" id="PS00137">
    <property type="entry name" value="SUBTILASE_HIS"/>
    <property type="match status" value="1"/>
</dbReference>
<evidence type="ECO:0000256" key="7">
    <source>
        <dbReference type="RuleBase" id="RU003355"/>
    </source>
</evidence>
<dbReference type="GO" id="GO:0006508">
    <property type="term" value="P:proteolysis"/>
    <property type="evidence" value="ECO:0007669"/>
    <property type="project" value="UniProtKB-KW"/>
</dbReference>